<name>G4HD61_9BACL</name>
<evidence type="ECO:0000313" key="1">
    <source>
        <dbReference type="EMBL" id="EHB65987.1"/>
    </source>
</evidence>
<gene>
    <name evidence="1" type="ORF">PaelaDRAFT_1914</name>
</gene>
<dbReference type="AlphaFoldDB" id="G4HD61"/>
<accession>G4HD61</accession>
<proteinExistence type="predicted"/>
<reference evidence="1 2" key="1">
    <citation type="submission" date="2011-09" db="EMBL/GenBank/DDBJ databases">
        <title>The draft genome of Paenibacillus lactis 154.</title>
        <authorList>
            <consortium name="US DOE Joint Genome Institute (JGI-PGF)"/>
            <person name="Lucas S."/>
            <person name="Han J."/>
            <person name="Lapidus A."/>
            <person name="Cheng J.-F."/>
            <person name="Goodwin L."/>
            <person name="Pitluck S."/>
            <person name="Peters L."/>
            <person name="Land M.L."/>
            <person name="Hauser L."/>
            <person name="Siebers A."/>
            <person name="Thelen M."/>
            <person name="Hugenholtz P."/>
            <person name="Allgaier M."/>
            <person name="Woyke T.J."/>
        </authorList>
    </citation>
    <scope>NUCLEOTIDE SEQUENCE [LARGE SCALE GENOMIC DNA]</scope>
    <source>
        <strain evidence="1 2">154</strain>
    </source>
</reference>
<protein>
    <submittedName>
        <fullName evidence="1">Uncharacterized protein</fullName>
    </submittedName>
</protein>
<dbReference type="EMBL" id="AGIP01000003">
    <property type="protein sequence ID" value="EHB65987.1"/>
    <property type="molecule type" value="Genomic_DNA"/>
</dbReference>
<dbReference type="STRING" id="743719.PaelaDRAFT_1914"/>
<dbReference type="Proteomes" id="UP000003891">
    <property type="component" value="Unassembled WGS sequence"/>
</dbReference>
<organism evidence="1 2">
    <name type="scientific">Paenibacillus lactis 154</name>
    <dbReference type="NCBI Taxonomy" id="743719"/>
    <lineage>
        <taxon>Bacteria</taxon>
        <taxon>Bacillati</taxon>
        <taxon>Bacillota</taxon>
        <taxon>Bacilli</taxon>
        <taxon>Bacillales</taxon>
        <taxon>Paenibacillaceae</taxon>
        <taxon>Paenibacillus</taxon>
    </lineage>
</organism>
<sequence length="34" mass="4315">MPFILEYRYTICYYEIIRKEIPLERGIENECLFR</sequence>
<evidence type="ECO:0000313" key="2">
    <source>
        <dbReference type="Proteomes" id="UP000003891"/>
    </source>
</evidence>